<gene>
    <name evidence="1" type="ORF">FGW20_07230</name>
</gene>
<keyword evidence="2" id="KW-1185">Reference proteome</keyword>
<protein>
    <submittedName>
        <fullName evidence="1">Uncharacterized protein</fullName>
    </submittedName>
</protein>
<reference evidence="1" key="1">
    <citation type="submission" date="2019-05" db="EMBL/GenBank/DDBJ databases">
        <title>Isolation and characterization of methanogens from the cold seep sediment at Four-Way Closure Ridge.</title>
        <authorList>
            <person name="You Y.-T."/>
            <person name="Chen S.-C."/>
            <person name="Zhang W.-L."/>
            <person name="Lai M.-C."/>
        </authorList>
    </citation>
    <scope>NUCLEOTIDE SEQUENCE</scope>
    <source>
        <strain evidence="1">FWC-SCC3</strain>
    </source>
</reference>
<sequence length="130" mass="14808">MVDYVELAELADSLFEASDDDDELLAKRLDTLDDETREVLLSSDLLNAYQVFYYFFRETPDELTMERLQLHAASDLARGLVIDEVDLYEVIFSMEEGEPIVLLTDGESTLARFSGAEAYAKIALYMEECL</sequence>
<evidence type="ECO:0000313" key="2">
    <source>
        <dbReference type="Proteomes" id="UP001168423"/>
    </source>
</evidence>
<dbReference type="Proteomes" id="UP001168423">
    <property type="component" value="Unassembled WGS sequence"/>
</dbReference>
<comment type="caution">
    <text evidence="1">The sequence shown here is derived from an EMBL/GenBank/DDBJ whole genome shotgun (WGS) entry which is preliminary data.</text>
</comment>
<proteinExistence type="predicted"/>
<name>A0ABT8M1C1_9EURY</name>
<dbReference type="RefSeq" id="WP_301677424.1">
    <property type="nucleotide sequence ID" value="NZ_VCYI01000008.1"/>
</dbReference>
<organism evidence="1 2">
    <name type="scientific">Methanoculleus methanifontis</name>
    <dbReference type="NCBI Taxonomy" id="2584086"/>
    <lineage>
        <taxon>Archaea</taxon>
        <taxon>Methanobacteriati</taxon>
        <taxon>Methanobacteriota</taxon>
        <taxon>Stenosarchaea group</taxon>
        <taxon>Methanomicrobia</taxon>
        <taxon>Methanomicrobiales</taxon>
        <taxon>Methanomicrobiaceae</taxon>
        <taxon>Methanoculleus</taxon>
    </lineage>
</organism>
<accession>A0ABT8M1C1</accession>
<evidence type="ECO:0000313" key="1">
    <source>
        <dbReference type="EMBL" id="MDN7012835.1"/>
    </source>
</evidence>
<dbReference type="EMBL" id="VCYI01000008">
    <property type="protein sequence ID" value="MDN7012835.1"/>
    <property type="molecule type" value="Genomic_DNA"/>
</dbReference>